<dbReference type="GO" id="GO:0005524">
    <property type="term" value="F:ATP binding"/>
    <property type="evidence" value="ECO:0007669"/>
    <property type="project" value="UniProtKB-KW"/>
</dbReference>
<keyword evidence="6" id="KW-0472">Membrane</keyword>
<evidence type="ECO:0000259" key="7">
    <source>
        <dbReference type="Pfam" id="PF07714"/>
    </source>
</evidence>
<evidence type="ECO:0000313" key="9">
    <source>
        <dbReference type="Proteomes" id="UP000807159"/>
    </source>
</evidence>
<keyword evidence="4" id="KW-0067">ATP-binding</keyword>
<dbReference type="PANTHER" id="PTHR47973">
    <property type="entry name" value="CYSTEINE-RICH RECEPTOR-LIKE PROTEIN KINASE 3"/>
    <property type="match status" value="1"/>
</dbReference>
<evidence type="ECO:0000256" key="1">
    <source>
        <dbReference type="ARBA" id="ARBA00022679"/>
    </source>
</evidence>
<keyword evidence="2" id="KW-0547">Nucleotide-binding</keyword>
<sequence length="294" mass="33260">MARRAVEDRSRPSNPLSNALTPPAPNALHGQSPSSGNSSTLLFVIGGMTVLIILLILVLYFWKFNKPEKLKKFLKKNRRLTETNDFWSGNLQTINYFDFQTLKKATKNFHPANLLGRGGFGPVYRVQFVNQNVFSGKGYTAPEYAIKGELSEKADIYSFGVLVLEIISSRKNTDLSLPSEMQYLPEYAWKLYERSRVMDLVDPKLLEHGIVEKDVLQVIHVAFLCLQPLANLRPPMSRIVAQLTCKVEMAGTPMRPVFLQRSRKEDDNLSWNTISEAFLSPLWTESPSLPGPQN</sequence>
<evidence type="ECO:0000313" key="8">
    <source>
        <dbReference type="EMBL" id="KAH8506313.1"/>
    </source>
</evidence>
<organism evidence="8 9">
    <name type="scientific">Populus deltoides</name>
    <name type="common">Eastern poplar</name>
    <name type="synonym">Eastern cottonwood</name>
    <dbReference type="NCBI Taxonomy" id="3696"/>
    <lineage>
        <taxon>Eukaryota</taxon>
        <taxon>Viridiplantae</taxon>
        <taxon>Streptophyta</taxon>
        <taxon>Embryophyta</taxon>
        <taxon>Tracheophyta</taxon>
        <taxon>Spermatophyta</taxon>
        <taxon>Magnoliopsida</taxon>
        <taxon>eudicotyledons</taxon>
        <taxon>Gunneridae</taxon>
        <taxon>Pentapetalae</taxon>
        <taxon>rosids</taxon>
        <taxon>fabids</taxon>
        <taxon>Malpighiales</taxon>
        <taxon>Salicaceae</taxon>
        <taxon>Saliceae</taxon>
        <taxon>Populus</taxon>
    </lineage>
</organism>
<name>A0A8T2YMD6_POPDE</name>
<evidence type="ECO:0000256" key="4">
    <source>
        <dbReference type="ARBA" id="ARBA00022840"/>
    </source>
</evidence>
<dbReference type="SUPFAM" id="SSF56112">
    <property type="entry name" value="Protein kinase-like (PK-like)"/>
    <property type="match status" value="2"/>
</dbReference>
<dbReference type="AlphaFoldDB" id="A0A8T2YMD6"/>
<dbReference type="GO" id="GO:0004672">
    <property type="term" value="F:protein kinase activity"/>
    <property type="evidence" value="ECO:0007669"/>
    <property type="project" value="InterPro"/>
</dbReference>
<feature type="compositionally biased region" description="Basic and acidic residues" evidence="5">
    <location>
        <begin position="1"/>
        <end position="11"/>
    </location>
</feature>
<feature type="region of interest" description="Disordered" evidence="5">
    <location>
        <begin position="1"/>
        <end position="32"/>
    </location>
</feature>
<dbReference type="InterPro" id="IPR011009">
    <property type="entry name" value="Kinase-like_dom_sf"/>
</dbReference>
<reference evidence="8" key="1">
    <citation type="journal article" date="2021" name="J. Hered.">
        <title>Genome Assembly of Salicaceae Populus deltoides (Eastern Cottonwood) I-69 Based on Nanopore Sequencing and Hi-C Technologies.</title>
        <authorList>
            <person name="Bai S."/>
            <person name="Wu H."/>
            <person name="Zhang J."/>
            <person name="Pan Z."/>
            <person name="Zhao W."/>
            <person name="Li Z."/>
            <person name="Tong C."/>
        </authorList>
    </citation>
    <scope>NUCLEOTIDE SEQUENCE</scope>
    <source>
        <tissue evidence="8">Leaf</tissue>
    </source>
</reference>
<keyword evidence="3" id="KW-0418">Kinase</keyword>
<evidence type="ECO:0000256" key="5">
    <source>
        <dbReference type="SAM" id="MobiDB-lite"/>
    </source>
</evidence>
<feature type="transmembrane region" description="Helical" evidence="6">
    <location>
        <begin position="41"/>
        <end position="62"/>
    </location>
</feature>
<dbReference type="Pfam" id="PF07714">
    <property type="entry name" value="PK_Tyr_Ser-Thr"/>
    <property type="match status" value="1"/>
</dbReference>
<gene>
    <name evidence="8" type="ORF">H0E87_013220</name>
</gene>
<dbReference type="InterPro" id="IPR052059">
    <property type="entry name" value="CR_Ser/Thr_kinase"/>
</dbReference>
<keyword evidence="1" id="KW-0808">Transferase</keyword>
<dbReference type="Gene3D" id="1.10.510.10">
    <property type="entry name" value="Transferase(Phosphotransferase) domain 1"/>
    <property type="match status" value="1"/>
</dbReference>
<keyword evidence="6" id="KW-1133">Transmembrane helix</keyword>
<comment type="caution">
    <text evidence="8">The sequence shown here is derived from an EMBL/GenBank/DDBJ whole genome shotgun (WGS) entry which is preliminary data.</text>
</comment>
<keyword evidence="9" id="KW-1185">Reference proteome</keyword>
<dbReference type="EMBL" id="JACEGQ020000006">
    <property type="protein sequence ID" value="KAH8506313.1"/>
    <property type="molecule type" value="Genomic_DNA"/>
</dbReference>
<evidence type="ECO:0000256" key="3">
    <source>
        <dbReference type="ARBA" id="ARBA00022777"/>
    </source>
</evidence>
<keyword evidence="6" id="KW-0812">Transmembrane</keyword>
<dbReference type="Proteomes" id="UP000807159">
    <property type="component" value="Chromosome 6"/>
</dbReference>
<protein>
    <recommendedName>
        <fullName evidence="7">Serine-threonine/tyrosine-protein kinase catalytic domain-containing protein</fullName>
    </recommendedName>
</protein>
<dbReference type="InterPro" id="IPR001245">
    <property type="entry name" value="Ser-Thr/Tyr_kinase_cat_dom"/>
</dbReference>
<accession>A0A8T2YMD6</accession>
<proteinExistence type="predicted"/>
<evidence type="ECO:0000256" key="2">
    <source>
        <dbReference type="ARBA" id="ARBA00022741"/>
    </source>
</evidence>
<feature type="domain" description="Serine-threonine/tyrosine-protein kinase catalytic" evidence="7">
    <location>
        <begin position="139"/>
        <end position="242"/>
    </location>
</feature>
<evidence type="ECO:0000256" key="6">
    <source>
        <dbReference type="SAM" id="Phobius"/>
    </source>
</evidence>